<evidence type="ECO:0000313" key="5">
    <source>
        <dbReference type="EMBL" id="KAK3370842.1"/>
    </source>
</evidence>
<organism evidence="5 6">
    <name type="scientific">Lasiosphaeria ovina</name>
    <dbReference type="NCBI Taxonomy" id="92902"/>
    <lineage>
        <taxon>Eukaryota</taxon>
        <taxon>Fungi</taxon>
        <taxon>Dikarya</taxon>
        <taxon>Ascomycota</taxon>
        <taxon>Pezizomycotina</taxon>
        <taxon>Sordariomycetes</taxon>
        <taxon>Sordariomycetidae</taxon>
        <taxon>Sordariales</taxon>
        <taxon>Lasiosphaeriaceae</taxon>
        <taxon>Lasiosphaeria</taxon>
    </lineage>
</organism>
<evidence type="ECO:0000256" key="3">
    <source>
        <dbReference type="SAM" id="Phobius"/>
    </source>
</evidence>
<keyword evidence="5" id="KW-0489">Methyltransferase</keyword>
<comment type="caution">
    <text evidence="5">The sequence shown here is derived from an EMBL/GenBank/DDBJ whole genome shotgun (WGS) entry which is preliminary data.</text>
</comment>
<gene>
    <name evidence="5" type="ORF">B0T24DRAFT_531614</name>
</gene>
<dbReference type="Gene3D" id="3.40.50.150">
    <property type="entry name" value="Vaccinia Virus protein VP39"/>
    <property type="match status" value="1"/>
</dbReference>
<dbReference type="PANTHER" id="PTHR44068">
    <property type="entry name" value="ZGC:194242"/>
    <property type="match status" value="1"/>
</dbReference>
<feature type="domain" description="Methyltransferase type 11" evidence="4">
    <location>
        <begin position="81"/>
        <end position="179"/>
    </location>
</feature>
<keyword evidence="3" id="KW-0472">Membrane</keyword>
<dbReference type="GO" id="GO:0005783">
    <property type="term" value="C:endoplasmic reticulum"/>
    <property type="evidence" value="ECO:0007669"/>
    <property type="project" value="TreeGrafter"/>
</dbReference>
<dbReference type="CDD" id="cd02440">
    <property type="entry name" value="AdoMet_MTases"/>
    <property type="match status" value="1"/>
</dbReference>
<reference evidence="5" key="2">
    <citation type="submission" date="2023-06" db="EMBL/GenBank/DDBJ databases">
        <authorList>
            <consortium name="Lawrence Berkeley National Laboratory"/>
            <person name="Haridas S."/>
            <person name="Hensen N."/>
            <person name="Bonometti L."/>
            <person name="Westerberg I."/>
            <person name="Brannstrom I.O."/>
            <person name="Guillou S."/>
            <person name="Cros-Aarteil S."/>
            <person name="Calhoun S."/>
            <person name="Kuo A."/>
            <person name="Mondo S."/>
            <person name="Pangilinan J."/>
            <person name="Riley R."/>
            <person name="Labutti K."/>
            <person name="Andreopoulos B."/>
            <person name="Lipzen A."/>
            <person name="Chen C."/>
            <person name="Yanf M."/>
            <person name="Daum C."/>
            <person name="Ng V."/>
            <person name="Clum A."/>
            <person name="Steindorff A."/>
            <person name="Ohm R."/>
            <person name="Martin F."/>
            <person name="Silar P."/>
            <person name="Natvig D."/>
            <person name="Lalanne C."/>
            <person name="Gautier V."/>
            <person name="Ament-Velasquez S.L."/>
            <person name="Kruys A."/>
            <person name="Hutchinson M.I."/>
            <person name="Powell A.J."/>
            <person name="Barry K."/>
            <person name="Miller A.N."/>
            <person name="Grigoriev I.V."/>
            <person name="Debuchy R."/>
            <person name="Gladieux P."/>
            <person name="Thoren M.H."/>
            <person name="Johannesson H."/>
        </authorList>
    </citation>
    <scope>NUCLEOTIDE SEQUENCE</scope>
    <source>
        <strain evidence="5">CBS 958.72</strain>
    </source>
</reference>
<keyword evidence="1" id="KW-0808">Transferase</keyword>
<proteinExistence type="inferred from homology"/>
<dbReference type="InterPro" id="IPR029063">
    <property type="entry name" value="SAM-dependent_MTases_sf"/>
</dbReference>
<protein>
    <submittedName>
        <fullName evidence="5">S-adenosyl-L-methionine-dependent methyltransferase</fullName>
    </submittedName>
</protein>
<dbReference type="GO" id="GO:0032259">
    <property type="term" value="P:methylation"/>
    <property type="evidence" value="ECO:0007669"/>
    <property type="project" value="UniProtKB-KW"/>
</dbReference>
<keyword evidence="3" id="KW-1133">Transmembrane helix</keyword>
<dbReference type="InterPro" id="IPR013216">
    <property type="entry name" value="Methyltransf_11"/>
</dbReference>
<comment type="similarity">
    <text evidence="2">Belongs to the class I-like SAM-binding methyltransferase superfamily. Erg6/SMT family.</text>
</comment>
<dbReference type="PANTHER" id="PTHR44068:SF1">
    <property type="entry name" value="HYPOTHETICAL LOC100005854"/>
    <property type="match status" value="1"/>
</dbReference>
<dbReference type="GO" id="GO:0003838">
    <property type="term" value="F:sterol 24-C-methyltransferase activity"/>
    <property type="evidence" value="ECO:0007669"/>
    <property type="project" value="TreeGrafter"/>
</dbReference>
<feature type="transmembrane region" description="Helical" evidence="3">
    <location>
        <begin position="244"/>
        <end position="262"/>
    </location>
</feature>
<dbReference type="GO" id="GO:0006696">
    <property type="term" value="P:ergosterol biosynthetic process"/>
    <property type="evidence" value="ECO:0007669"/>
    <property type="project" value="TreeGrafter"/>
</dbReference>
<dbReference type="Proteomes" id="UP001287356">
    <property type="component" value="Unassembled WGS sequence"/>
</dbReference>
<reference evidence="5" key="1">
    <citation type="journal article" date="2023" name="Mol. Phylogenet. Evol.">
        <title>Genome-scale phylogeny and comparative genomics of the fungal order Sordariales.</title>
        <authorList>
            <person name="Hensen N."/>
            <person name="Bonometti L."/>
            <person name="Westerberg I."/>
            <person name="Brannstrom I.O."/>
            <person name="Guillou S."/>
            <person name="Cros-Aarteil S."/>
            <person name="Calhoun S."/>
            <person name="Haridas S."/>
            <person name="Kuo A."/>
            <person name="Mondo S."/>
            <person name="Pangilinan J."/>
            <person name="Riley R."/>
            <person name="LaButti K."/>
            <person name="Andreopoulos B."/>
            <person name="Lipzen A."/>
            <person name="Chen C."/>
            <person name="Yan M."/>
            <person name="Daum C."/>
            <person name="Ng V."/>
            <person name="Clum A."/>
            <person name="Steindorff A."/>
            <person name="Ohm R.A."/>
            <person name="Martin F."/>
            <person name="Silar P."/>
            <person name="Natvig D.O."/>
            <person name="Lalanne C."/>
            <person name="Gautier V."/>
            <person name="Ament-Velasquez S.L."/>
            <person name="Kruys A."/>
            <person name="Hutchinson M.I."/>
            <person name="Powell A.J."/>
            <person name="Barry K."/>
            <person name="Miller A.N."/>
            <person name="Grigoriev I.V."/>
            <person name="Debuchy R."/>
            <person name="Gladieux P."/>
            <person name="Hiltunen Thoren M."/>
            <person name="Johannesson H."/>
        </authorList>
    </citation>
    <scope>NUCLEOTIDE SEQUENCE</scope>
    <source>
        <strain evidence="5">CBS 958.72</strain>
    </source>
</reference>
<dbReference type="InterPro" id="IPR050447">
    <property type="entry name" value="Erg6_SMT_methyltransf"/>
</dbReference>
<name>A0AAE0N4U8_9PEZI</name>
<sequence length="304" mass="34194">MAAVSLDPSDTPLLVNPNPQLQTYYHSLESRIGYRLLLGGTRHFGYWNRDTYWPLPLSTSLRAMEDKLAEALALPRGAHVLDAGCGVGHVALRMAQVHGLRISGIDIIDHHITKARRNIKRSGLLNNAITVRKMDYHHLESLPDESLDGAYTMETFVHATDPEAVLAGFYRLLRPGGRVAHFEYDHDFVDSAPEDMAASMRKINQYAAMPTNHRSHPGVFKQMLEEAGFEDVVVRDFSENIKPMTRLLFVLAIVPYVFVRLLGLERYFINTIAGVESYRGRGRWRYVAITATKPGGPLELAKAR</sequence>
<evidence type="ECO:0000313" key="6">
    <source>
        <dbReference type="Proteomes" id="UP001287356"/>
    </source>
</evidence>
<dbReference type="Pfam" id="PF08241">
    <property type="entry name" value="Methyltransf_11"/>
    <property type="match status" value="1"/>
</dbReference>
<evidence type="ECO:0000256" key="1">
    <source>
        <dbReference type="ARBA" id="ARBA00022679"/>
    </source>
</evidence>
<dbReference type="SUPFAM" id="SSF53335">
    <property type="entry name" value="S-adenosyl-L-methionine-dependent methyltransferases"/>
    <property type="match status" value="1"/>
</dbReference>
<keyword evidence="3" id="KW-0812">Transmembrane</keyword>
<keyword evidence="6" id="KW-1185">Reference proteome</keyword>
<evidence type="ECO:0000259" key="4">
    <source>
        <dbReference type="Pfam" id="PF08241"/>
    </source>
</evidence>
<dbReference type="EMBL" id="JAULSN010000005">
    <property type="protein sequence ID" value="KAK3370842.1"/>
    <property type="molecule type" value="Genomic_DNA"/>
</dbReference>
<evidence type="ECO:0000256" key="2">
    <source>
        <dbReference type="ARBA" id="ARBA00038188"/>
    </source>
</evidence>
<dbReference type="AlphaFoldDB" id="A0AAE0N4U8"/>
<accession>A0AAE0N4U8</accession>